<dbReference type="Gene3D" id="2.130.10.80">
    <property type="entry name" value="Galactose oxidase/kelch, beta-propeller"/>
    <property type="match status" value="1"/>
</dbReference>
<feature type="chain" id="PRO_5007287821" description="WSC domain-containing protein" evidence="3">
    <location>
        <begin position="24"/>
        <end position="1595"/>
    </location>
</feature>
<dbReference type="InterPro" id="IPR013783">
    <property type="entry name" value="Ig-like_fold"/>
</dbReference>
<dbReference type="SMART" id="SM00321">
    <property type="entry name" value="WSC"/>
    <property type="match status" value="4"/>
</dbReference>
<dbReference type="GeneID" id="28817005"/>
<feature type="region of interest" description="Disordered" evidence="2">
    <location>
        <begin position="153"/>
        <end position="393"/>
    </location>
</feature>
<dbReference type="Proteomes" id="UP000070700">
    <property type="component" value="Unassembled WGS sequence"/>
</dbReference>
<evidence type="ECO:0000256" key="3">
    <source>
        <dbReference type="SAM" id="SignalP"/>
    </source>
</evidence>
<keyword evidence="6" id="KW-1185">Reference proteome</keyword>
<dbReference type="SUPFAM" id="SSF50965">
    <property type="entry name" value="Galactose oxidase, central domain"/>
    <property type="match status" value="1"/>
</dbReference>
<feature type="domain" description="WSC" evidence="4">
    <location>
        <begin position="932"/>
        <end position="1055"/>
    </location>
</feature>
<dbReference type="InterPro" id="IPR015202">
    <property type="entry name" value="GO-like_E_set"/>
</dbReference>
<protein>
    <recommendedName>
        <fullName evidence="4">WSC domain-containing protein</fullName>
    </recommendedName>
</protein>
<keyword evidence="1 3" id="KW-0732">Signal</keyword>
<name>A0A132B3R7_MOLSC</name>
<dbReference type="KEGG" id="psco:LY89DRAFT_403153"/>
<dbReference type="Pfam" id="PF09118">
    <property type="entry name" value="GO-like_E_set"/>
    <property type="match status" value="1"/>
</dbReference>
<evidence type="ECO:0000256" key="1">
    <source>
        <dbReference type="ARBA" id="ARBA00022729"/>
    </source>
</evidence>
<dbReference type="InParanoid" id="A0A132B3R7"/>
<reference evidence="5 6" key="1">
    <citation type="submission" date="2015-10" db="EMBL/GenBank/DDBJ databases">
        <title>Full genome of DAOMC 229536 Phialocephala scopiformis, a fungal endophyte of spruce producing the potent anti-insectan compound rugulosin.</title>
        <authorList>
            <consortium name="DOE Joint Genome Institute"/>
            <person name="Walker A.K."/>
            <person name="Frasz S.L."/>
            <person name="Seifert K.A."/>
            <person name="Miller J.D."/>
            <person name="Mondo S.J."/>
            <person name="Labutti K."/>
            <person name="Lipzen A."/>
            <person name="Dockter R."/>
            <person name="Kennedy M."/>
            <person name="Grigoriev I.V."/>
            <person name="Spatafora J.W."/>
        </authorList>
    </citation>
    <scope>NUCLEOTIDE SEQUENCE [LARGE SCALE GENOMIC DNA]</scope>
    <source>
        <strain evidence="5 6">CBS 120377</strain>
    </source>
</reference>
<sequence length="1595" mass="165423">MVRLLRVGFSLFQILSAISPSNALTIRAAAVLSQTNPGPPNWFFAGCYEEAKPGLALSNTLATTGGKGALTVIACTTACQESGYLLAGVEHGRTCYCGNTILNGVTFAKTGLAGCDTHCSGNHSEFCGGVNSLDVYNYKNSVPLQPYVLAVGSSSSSNSKSSSTSRTSSSTTHSATTASSSILTKSSSTSKASTSSSTQKSSTPISSSQKSTSTQKLSSSQVSSTSQKSSSNQLSSSTQRSSSTQKTSSSQVSLSTQKPSSTQKTSSSQVSLSTQKSSTSQKSSSTQVSSTSQKSTSSQKSSGSQVSSSSQKSSSTQKSSLTSSQSPTSSQKSSSSSGKLSSSTSTSKLSSTAPRTSSSKQTTSSTPGTTSNKQTSSTISGTTSSKQSSSSISPYLNVSSSASSIKSSLQSSLTSTPSSSSSLKTSSSVYTSISSSIMLVPTPSSTLQVTSSSRISSSSSQWSSSPQLSSMLVPSSSSGISSASSQFSGFSQLSSTVLPSSTSQFTSSSQISSSSVVPSSSLESSNYSQLSSTSSTSQFASSSDISSSTLVSSFSTRSSSSSQISSMSSTLQFASSSQSSSSTLVSSSSWQFSSSSQLSSSSSSFSASSSVQEISSTLGSTSLSQTLSSSLFSSSAVPSYSLEATILSSSLTASPAVGSSFTLVTLLSSITTSSTANSSPTLSPNTLIQGYSFLGCYTEATGVRALSPGAFFNYTGMTLELCASDCAGYTYFGAEYGGECYCGDVINLGSVVAPLTDCNMICPGNPYEYCGAGSRLDLYKVGPSTQQSTSASGAMPSSVSGAVPSSVASSTQAPLPIATGLYQGCYLDGYNGRILQHQQPDNLELTQESCIATCTALGYTLSGVEWSIQCYCDNFIYNGGSLAPNQADCNMPCGGDKAEMCGAGNRISLSSTDGPPKVYASPAAQKTDLPANWVYMGCLQDNVPSAEDPNEIVSTFPYMVWQNASNTPSACIEQCQIFGYNAAGLEYGSQCFCGDVENIAVASYPGVSTDPNAVQNYYRAAPPQIVPDSECNSVCAGNASYLCGSGNLLSYYAWDGPEPLYNFGFPTGPAAGEYTFLIGGVVVPLMVSQVVTGKVTFTEKYGSGEPNGTGAYELDLTEIDDFAAAWRTMTGLQTDVFCSAGLTLPDKVGRQITIGGWAGQSNFGVRLYWPDGSAGVPGTNDWQEDPGVVSLQVPRWYASAMIMANGSMLIVGGEIGSNAAEQPTLEILPATGVPDPTTVSGYSNTTVYLEFLDRTAPFNLYPFVCVVPSGIFIAYYNEARILDEVTFETIKTLPNMPGAVNDPTAGRNYQLEGTMALLPQYAPYTDNLEVLICGGSTSDGGFALDNCITTAPEDPEPVWVIERMPSRRVMPSIAGLPDGTYLILNGGQHGVAGFGLGGDPNFNAVLYDPSQPHNSRMSIMGNTTVARLYHSEATLLVDGRVLVSGSDPSGDFIQPAGSWPEEYRVEVFSPPYLLSGLPRPTFEISSTDWDYGESVSFTLTSGSTADIKVSMLGSVVSTHGNSMGQRTIFPAVTCGGNTCILTAPPNAHVAPPGWFMLFVLDGPTPSVGQFIRIGKDPANMGNWPSDNSAFDVPGI</sequence>
<dbReference type="InterPro" id="IPR014756">
    <property type="entry name" value="Ig_E-set"/>
</dbReference>
<dbReference type="InterPro" id="IPR009880">
    <property type="entry name" value="Glyoxal_oxidase_N"/>
</dbReference>
<accession>A0A132B3R7</accession>
<gene>
    <name evidence="5" type="ORF">LY89DRAFT_403153</name>
</gene>
<dbReference type="OrthoDB" id="2019572at2759"/>
<feature type="signal peptide" evidence="3">
    <location>
        <begin position="1"/>
        <end position="23"/>
    </location>
</feature>
<dbReference type="PANTHER" id="PTHR32208">
    <property type="entry name" value="SECRETED PROTEIN-RELATED"/>
    <property type="match status" value="1"/>
</dbReference>
<feature type="domain" description="WSC" evidence="4">
    <location>
        <begin position="819"/>
        <end position="913"/>
    </location>
</feature>
<evidence type="ECO:0000256" key="2">
    <source>
        <dbReference type="SAM" id="MobiDB-lite"/>
    </source>
</evidence>
<dbReference type="InterPro" id="IPR011043">
    <property type="entry name" value="Gal_Oxase/kelch_b-propeller"/>
</dbReference>
<dbReference type="CDD" id="cd02851">
    <property type="entry name" value="E_set_GO_C"/>
    <property type="match status" value="1"/>
</dbReference>
<proteinExistence type="predicted"/>
<dbReference type="SUPFAM" id="SSF81296">
    <property type="entry name" value="E set domains"/>
    <property type="match status" value="1"/>
</dbReference>
<evidence type="ECO:0000313" key="5">
    <source>
        <dbReference type="EMBL" id="KUJ06679.1"/>
    </source>
</evidence>
<feature type="domain" description="WSC" evidence="4">
    <location>
        <begin position="690"/>
        <end position="782"/>
    </location>
</feature>
<dbReference type="InterPro" id="IPR037293">
    <property type="entry name" value="Gal_Oxidase_central_sf"/>
</dbReference>
<dbReference type="Pfam" id="PF01822">
    <property type="entry name" value="WSC"/>
    <property type="match status" value="4"/>
</dbReference>
<organism evidence="5 6">
    <name type="scientific">Mollisia scopiformis</name>
    <name type="common">Conifer needle endophyte fungus</name>
    <name type="synonym">Phialocephala scopiformis</name>
    <dbReference type="NCBI Taxonomy" id="149040"/>
    <lineage>
        <taxon>Eukaryota</taxon>
        <taxon>Fungi</taxon>
        <taxon>Dikarya</taxon>
        <taxon>Ascomycota</taxon>
        <taxon>Pezizomycotina</taxon>
        <taxon>Leotiomycetes</taxon>
        <taxon>Helotiales</taxon>
        <taxon>Mollisiaceae</taxon>
        <taxon>Mollisia</taxon>
    </lineage>
</organism>
<dbReference type="Gene3D" id="2.60.40.10">
    <property type="entry name" value="Immunoglobulins"/>
    <property type="match status" value="1"/>
</dbReference>
<evidence type="ECO:0000259" key="4">
    <source>
        <dbReference type="PROSITE" id="PS51212"/>
    </source>
</evidence>
<evidence type="ECO:0000313" key="6">
    <source>
        <dbReference type="Proteomes" id="UP000070700"/>
    </source>
</evidence>
<dbReference type="PANTHER" id="PTHR32208:SF105">
    <property type="entry name" value="COPPER RADICAL OXIDASE"/>
    <property type="match status" value="1"/>
</dbReference>
<feature type="domain" description="WSC" evidence="4">
    <location>
        <begin position="41"/>
        <end position="139"/>
    </location>
</feature>
<dbReference type="Pfam" id="PF07250">
    <property type="entry name" value="Glyoxal_oxid_N"/>
    <property type="match status" value="1"/>
</dbReference>
<dbReference type="EMBL" id="KQ947444">
    <property type="protein sequence ID" value="KUJ06679.1"/>
    <property type="molecule type" value="Genomic_DNA"/>
</dbReference>
<dbReference type="PROSITE" id="PS51212">
    <property type="entry name" value="WSC"/>
    <property type="match status" value="4"/>
</dbReference>
<dbReference type="InterPro" id="IPR002889">
    <property type="entry name" value="WSC_carb-bd"/>
</dbReference>
<dbReference type="RefSeq" id="XP_018061034.1">
    <property type="nucleotide sequence ID" value="XM_018207279.1"/>
</dbReference>